<sequence>MFKKETMFNVQRDSVANLQIFKVESYGRNLKKGRRNKCHWCQRSDYQNLIKSRESLDDVTLTVISLFSDT</sequence>
<name>A0AAN9JN52_CLITE</name>
<dbReference type="EMBL" id="JAYKXN010000003">
    <property type="protein sequence ID" value="KAK7302063.1"/>
    <property type="molecule type" value="Genomic_DNA"/>
</dbReference>
<protein>
    <submittedName>
        <fullName evidence="1">Uncharacterized protein</fullName>
    </submittedName>
</protein>
<gene>
    <name evidence="1" type="ORF">RJT34_12942</name>
</gene>
<organism evidence="1 2">
    <name type="scientific">Clitoria ternatea</name>
    <name type="common">Butterfly pea</name>
    <dbReference type="NCBI Taxonomy" id="43366"/>
    <lineage>
        <taxon>Eukaryota</taxon>
        <taxon>Viridiplantae</taxon>
        <taxon>Streptophyta</taxon>
        <taxon>Embryophyta</taxon>
        <taxon>Tracheophyta</taxon>
        <taxon>Spermatophyta</taxon>
        <taxon>Magnoliopsida</taxon>
        <taxon>eudicotyledons</taxon>
        <taxon>Gunneridae</taxon>
        <taxon>Pentapetalae</taxon>
        <taxon>rosids</taxon>
        <taxon>fabids</taxon>
        <taxon>Fabales</taxon>
        <taxon>Fabaceae</taxon>
        <taxon>Papilionoideae</taxon>
        <taxon>50 kb inversion clade</taxon>
        <taxon>NPAAA clade</taxon>
        <taxon>indigoferoid/millettioid clade</taxon>
        <taxon>Phaseoleae</taxon>
        <taxon>Clitoria</taxon>
    </lineage>
</organism>
<dbReference type="AlphaFoldDB" id="A0AAN9JN52"/>
<dbReference type="Proteomes" id="UP001359559">
    <property type="component" value="Unassembled WGS sequence"/>
</dbReference>
<proteinExistence type="predicted"/>
<reference evidence="1 2" key="1">
    <citation type="submission" date="2024-01" db="EMBL/GenBank/DDBJ databases">
        <title>The genomes of 5 underutilized Papilionoideae crops provide insights into root nodulation and disease resistance.</title>
        <authorList>
            <person name="Yuan L."/>
        </authorList>
    </citation>
    <scope>NUCLEOTIDE SEQUENCE [LARGE SCALE GENOMIC DNA]</scope>
    <source>
        <strain evidence="1">LY-2023</strain>
        <tissue evidence="1">Leaf</tissue>
    </source>
</reference>
<comment type="caution">
    <text evidence="1">The sequence shown here is derived from an EMBL/GenBank/DDBJ whole genome shotgun (WGS) entry which is preliminary data.</text>
</comment>
<keyword evidence="2" id="KW-1185">Reference proteome</keyword>
<evidence type="ECO:0000313" key="2">
    <source>
        <dbReference type="Proteomes" id="UP001359559"/>
    </source>
</evidence>
<evidence type="ECO:0000313" key="1">
    <source>
        <dbReference type="EMBL" id="KAK7302063.1"/>
    </source>
</evidence>
<accession>A0AAN9JN52</accession>